<comment type="caution">
    <text evidence="3">The sequence shown here is derived from an EMBL/GenBank/DDBJ whole genome shotgun (WGS) entry which is preliminary data.</text>
</comment>
<evidence type="ECO:0000256" key="1">
    <source>
        <dbReference type="SAM" id="MobiDB-lite"/>
    </source>
</evidence>
<evidence type="ECO:0000313" key="4">
    <source>
        <dbReference type="Proteomes" id="UP001500449"/>
    </source>
</evidence>
<dbReference type="EMBL" id="BAAAQK010000025">
    <property type="protein sequence ID" value="GAA1870338.1"/>
    <property type="molecule type" value="Genomic_DNA"/>
</dbReference>
<feature type="region of interest" description="Disordered" evidence="1">
    <location>
        <begin position="186"/>
        <end position="205"/>
    </location>
</feature>
<keyword evidence="2" id="KW-0472">Membrane</keyword>
<feature type="compositionally biased region" description="Polar residues" evidence="1">
    <location>
        <begin position="186"/>
        <end position="202"/>
    </location>
</feature>
<gene>
    <name evidence="3" type="ORF">GCM10009836_58710</name>
</gene>
<evidence type="ECO:0000256" key="2">
    <source>
        <dbReference type="SAM" id="Phobius"/>
    </source>
</evidence>
<accession>A0ABN2NJQ2</accession>
<keyword evidence="2" id="KW-0812">Transmembrane</keyword>
<evidence type="ECO:0008006" key="5">
    <source>
        <dbReference type="Google" id="ProtNLM"/>
    </source>
</evidence>
<dbReference type="Proteomes" id="UP001500449">
    <property type="component" value="Unassembled WGS sequence"/>
</dbReference>
<feature type="transmembrane region" description="Helical" evidence="2">
    <location>
        <begin position="48"/>
        <end position="70"/>
    </location>
</feature>
<sequence length="222" mass="21887">MTDMGRGLDDDTLAAAFRAAVADTPEPGFGHSDVLAGSHRAARRHRMLVTGGIAAAVIVLAGGVTTGVVLGQDRGSVTSAASAPAQDSAGSGLAREAAPVPPALGGGCVNQQDPGLRSLVDAALPALSSATEAPTTMICRPGGGREVHLDVTDGALTGLFSVVDTPAGEQGPTDAALGWVQATEPTRSGGTVTVTSRASSDSGGVPYSDQVEALAKALAPLL</sequence>
<keyword evidence="2" id="KW-1133">Transmembrane helix</keyword>
<name>A0ABN2NJQ2_9PSEU</name>
<protein>
    <recommendedName>
        <fullName evidence="5">DUF3515 domain-containing protein</fullName>
    </recommendedName>
</protein>
<reference evidence="3 4" key="1">
    <citation type="journal article" date="2019" name="Int. J. Syst. Evol. Microbiol.">
        <title>The Global Catalogue of Microorganisms (GCM) 10K type strain sequencing project: providing services to taxonomists for standard genome sequencing and annotation.</title>
        <authorList>
            <consortium name="The Broad Institute Genomics Platform"/>
            <consortium name="The Broad Institute Genome Sequencing Center for Infectious Disease"/>
            <person name="Wu L."/>
            <person name="Ma J."/>
        </authorList>
    </citation>
    <scope>NUCLEOTIDE SEQUENCE [LARGE SCALE GENOMIC DNA]</scope>
    <source>
        <strain evidence="3 4">JCM 16009</strain>
    </source>
</reference>
<organism evidence="3 4">
    <name type="scientific">Pseudonocardia ailaonensis</name>
    <dbReference type="NCBI Taxonomy" id="367279"/>
    <lineage>
        <taxon>Bacteria</taxon>
        <taxon>Bacillati</taxon>
        <taxon>Actinomycetota</taxon>
        <taxon>Actinomycetes</taxon>
        <taxon>Pseudonocardiales</taxon>
        <taxon>Pseudonocardiaceae</taxon>
        <taxon>Pseudonocardia</taxon>
    </lineage>
</organism>
<evidence type="ECO:0000313" key="3">
    <source>
        <dbReference type="EMBL" id="GAA1870338.1"/>
    </source>
</evidence>
<proteinExistence type="predicted"/>
<keyword evidence="4" id="KW-1185">Reference proteome</keyword>